<proteinExistence type="predicted"/>
<protein>
    <submittedName>
        <fullName evidence="1">Uncharacterized protein</fullName>
    </submittedName>
</protein>
<dbReference type="Proteomes" id="UP000029889">
    <property type="component" value="Segment"/>
</dbReference>
<dbReference type="GeneID" id="22111485"/>
<dbReference type="EMBL" id="KM507819">
    <property type="protein sequence ID" value="AIT14335.1"/>
    <property type="molecule type" value="Genomic_DNA"/>
</dbReference>
<dbReference type="KEGG" id="vg:22111485"/>
<evidence type="ECO:0000313" key="1">
    <source>
        <dbReference type="EMBL" id="AIT14335.1"/>
    </source>
</evidence>
<dbReference type="RefSeq" id="YP_009102032.1">
    <property type="nucleotide sequence ID" value="NC_025447.1"/>
</dbReference>
<reference evidence="1 2" key="1">
    <citation type="submission" date="2014-09" db="EMBL/GenBank/DDBJ databases">
        <authorList>
            <person name="Lapin J.S."/>
            <person name="Pope W.H."/>
            <person name="Hua J."/>
            <person name="Ford M.E."/>
            <person name="Conway J.F."/>
            <person name="Hatfull G.F."/>
            <person name="Hendrix R.W."/>
        </authorList>
    </citation>
    <scope>NUCLEOTIDE SEQUENCE [LARGE SCALE GENOMIC DNA]</scope>
</reference>
<accession>A0A097EY54</accession>
<evidence type="ECO:0000313" key="2">
    <source>
        <dbReference type="Proteomes" id="UP000029889"/>
    </source>
</evidence>
<name>A0A097EY54_9CAUD</name>
<keyword evidence="2" id="KW-1185">Reference proteome</keyword>
<sequence length="86" mass="10142">MDKFHTDITQIGNLINSLITDLEEKYLGRNVYVEMYETYGVIDMIYYSALKCEIRLTVCLFEKNTFNRSTAIRQVGVDDIELYEEQ</sequence>
<organism evidence="1 2">
    <name type="scientific">Escherichia phage 121Q</name>
    <dbReference type="NCBI Taxonomy" id="1555202"/>
    <lineage>
        <taxon>Viruses</taxon>
        <taxon>Duplodnaviria</taxon>
        <taxon>Heunggongvirae</taxon>
        <taxon>Uroviricota</taxon>
        <taxon>Caudoviricetes</taxon>
        <taxon>Asteriusvirus</taxon>
        <taxon>Asteriusvirus av121Q</taxon>
    </lineage>
</organism>
<gene>
    <name evidence="1" type="primary">445</name>
    <name evidence="1" type="ORF">PBI_121Q_445</name>
</gene>